<protein>
    <recommendedName>
        <fullName evidence="1">Knr4/Smi1-like domain-containing protein</fullName>
    </recommendedName>
</protein>
<dbReference type="InterPro" id="IPR018958">
    <property type="entry name" value="Knr4/Smi1-like_dom"/>
</dbReference>
<dbReference type="eggNOG" id="ENOG5033056">
    <property type="taxonomic scope" value="Bacteria"/>
</dbReference>
<dbReference type="Pfam" id="PF09346">
    <property type="entry name" value="SMI1_KNR4"/>
    <property type="match status" value="1"/>
</dbReference>
<keyword evidence="3" id="KW-1185">Reference proteome</keyword>
<dbReference type="Gene3D" id="3.40.1580.10">
    <property type="entry name" value="SMI1/KNR4-like"/>
    <property type="match status" value="1"/>
</dbReference>
<evidence type="ECO:0000313" key="2">
    <source>
        <dbReference type="EMBL" id="KGR85344.1"/>
    </source>
</evidence>
<reference evidence="2 3" key="1">
    <citation type="submission" date="2014-02" db="EMBL/GenBank/DDBJ databases">
        <title>Draft genome sequence of Lysinibacillus odysseyi NBRC 100172.</title>
        <authorList>
            <person name="Zhang F."/>
            <person name="Wang G."/>
            <person name="Zhang L."/>
        </authorList>
    </citation>
    <scope>NUCLEOTIDE SEQUENCE [LARGE SCALE GENOMIC DNA]</scope>
    <source>
        <strain evidence="2 3">NBRC 100172</strain>
    </source>
</reference>
<dbReference type="RefSeq" id="WP_036153646.1">
    <property type="nucleotide sequence ID" value="NZ_AVCX01000007.1"/>
</dbReference>
<gene>
    <name evidence="2" type="ORF">CD32_08880</name>
</gene>
<organism evidence="2 3">
    <name type="scientific">Lysinibacillus odysseyi 34hs-1 = NBRC 100172</name>
    <dbReference type="NCBI Taxonomy" id="1220589"/>
    <lineage>
        <taxon>Bacteria</taxon>
        <taxon>Bacillati</taxon>
        <taxon>Bacillota</taxon>
        <taxon>Bacilli</taxon>
        <taxon>Bacillales</taxon>
        <taxon>Bacillaceae</taxon>
        <taxon>Lysinibacillus</taxon>
    </lineage>
</organism>
<dbReference type="OrthoDB" id="3078474at2"/>
<proteinExistence type="predicted"/>
<accession>A0A0A3IKT0</accession>
<comment type="caution">
    <text evidence="2">The sequence shown here is derived from an EMBL/GenBank/DDBJ whole genome shotgun (WGS) entry which is preliminary data.</text>
</comment>
<dbReference type="AlphaFoldDB" id="A0A0A3IKT0"/>
<name>A0A0A3IKT0_9BACI</name>
<dbReference type="SUPFAM" id="SSF160631">
    <property type="entry name" value="SMI1/KNR4-like"/>
    <property type="match status" value="1"/>
</dbReference>
<dbReference type="Proteomes" id="UP000030437">
    <property type="component" value="Unassembled WGS sequence"/>
</dbReference>
<dbReference type="EMBL" id="JPVP01000054">
    <property type="protein sequence ID" value="KGR85344.1"/>
    <property type="molecule type" value="Genomic_DNA"/>
</dbReference>
<evidence type="ECO:0000259" key="1">
    <source>
        <dbReference type="Pfam" id="PF09346"/>
    </source>
</evidence>
<dbReference type="STRING" id="1220589.CD32_08880"/>
<feature type="domain" description="Knr4/Smi1-like" evidence="1">
    <location>
        <begin position="25"/>
        <end position="137"/>
    </location>
</feature>
<dbReference type="InterPro" id="IPR037883">
    <property type="entry name" value="Knr4/Smi1-like_sf"/>
</dbReference>
<evidence type="ECO:0000313" key="3">
    <source>
        <dbReference type="Proteomes" id="UP000030437"/>
    </source>
</evidence>
<sequence>MTHLPKRLSHILAGEIYQRNDIDLVKEALSMLNVNPSPAFKEFYGKYAGPFWEEHIPFELLDVAEEERNITSYTYIARKEHGFPDRYLVLSEISTNAILVLDSVTDKVYCVNFEGEDKRLLQGELPEAWPSFYAFLMEYFDC</sequence>